<evidence type="ECO:0000259" key="3">
    <source>
        <dbReference type="Pfam" id="PF13751"/>
    </source>
</evidence>
<dbReference type="NCBIfam" id="NF033551">
    <property type="entry name" value="transpos_IS1182"/>
    <property type="match status" value="1"/>
</dbReference>
<gene>
    <name evidence="4" type="ORF">BS1321_09375</name>
    <name evidence="5" type="ORF">BS1321_25085</name>
</gene>
<evidence type="ECO:0000259" key="2">
    <source>
        <dbReference type="Pfam" id="PF05598"/>
    </source>
</evidence>
<name>A0A223EFW5_9BACI</name>
<sequence length="452" mass="52821">MLSKHNSIQRDQLEMITLDQLVPANHLVRKIEASIDFTFIYDLVKDMYSEVGRPSIDPVILVKLTFIQYTFGIRSMRKTIEEAETNMAYRWFLGYGFHDKVPHFSTFGKNYERRFKDTDLFEQIFYRILMTAADRKLISAEHVFVDSTHVKANANKRKFEKKIVRKETRAYQGRLQDEINQDRENHGKKPFPPDKFDKEETKAIKESTTDPESGYYVKDERTKQFAYSFHAAADRNGFVLGTIVTPGNTHDSHILEPLIEQVIEKVGKPEAVAADAAYKTPAITSYLFNKEITPALPYTRPRTKEGFFRKHDYVYDEHFDCYLCPSGETLKYTTTNKEGYREYKSPKQICATCSFLSRCTESKDHQKVVTRHIWQAYVEEADHLRHHQEVKPIYAKRKETIERVFADAKEKHGMRWTTLRGLKKLSMQAMLTFAAINLKKMATWTWQGPKMA</sequence>
<proteinExistence type="predicted"/>
<dbReference type="GeneID" id="56476070"/>
<feature type="region of interest" description="Disordered" evidence="1">
    <location>
        <begin position="173"/>
        <end position="214"/>
    </location>
</feature>
<accession>A0A223EFW5</accession>
<dbReference type="PANTHER" id="PTHR33408">
    <property type="entry name" value="TRANSPOSASE"/>
    <property type="match status" value="1"/>
</dbReference>
<evidence type="ECO:0000256" key="1">
    <source>
        <dbReference type="SAM" id="MobiDB-lite"/>
    </source>
</evidence>
<dbReference type="Pfam" id="PF05598">
    <property type="entry name" value="DUF772"/>
    <property type="match status" value="1"/>
</dbReference>
<dbReference type="RefSeq" id="WP_063236579.1">
    <property type="nucleotide sequence ID" value="NZ_BCVO01000082.1"/>
</dbReference>
<evidence type="ECO:0000313" key="5">
    <source>
        <dbReference type="EMBL" id="ASS96890.1"/>
    </source>
</evidence>
<evidence type="ECO:0000313" key="4">
    <source>
        <dbReference type="EMBL" id="ASS94148.1"/>
    </source>
</evidence>
<dbReference type="OrthoDB" id="9774608at2"/>
<dbReference type="EMBL" id="CP017704">
    <property type="protein sequence ID" value="ASS96890.1"/>
    <property type="molecule type" value="Genomic_DNA"/>
</dbReference>
<feature type="compositionally biased region" description="Basic and acidic residues" evidence="1">
    <location>
        <begin position="173"/>
        <end position="208"/>
    </location>
</feature>
<dbReference type="InterPro" id="IPR047629">
    <property type="entry name" value="IS1182_transpos"/>
</dbReference>
<evidence type="ECO:0000313" key="6">
    <source>
        <dbReference type="Proteomes" id="UP000214618"/>
    </source>
</evidence>
<dbReference type="PANTHER" id="PTHR33408:SF2">
    <property type="entry name" value="TRANSPOSASE DDE DOMAIN-CONTAINING PROTEIN"/>
    <property type="match status" value="1"/>
</dbReference>
<feature type="domain" description="Transposase InsH N-terminal" evidence="2">
    <location>
        <begin position="18"/>
        <end position="113"/>
    </location>
</feature>
<dbReference type="Pfam" id="PF13751">
    <property type="entry name" value="DDE_Tnp_1_6"/>
    <property type="match status" value="1"/>
</dbReference>
<organism evidence="4 6">
    <name type="scientific">Peribacillus simplex NBRC 15720 = DSM 1321</name>
    <dbReference type="NCBI Taxonomy" id="1349754"/>
    <lineage>
        <taxon>Bacteria</taxon>
        <taxon>Bacillati</taxon>
        <taxon>Bacillota</taxon>
        <taxon>Bacilli</taxon>
        <taxon>Bacillales</taxon>
        <taxon>Bacillaceae</taxon>
        <taxon>Peribacillus</taxon>
    </lineage>
</organism>
<dbReference type="InterPro" id="IPR025668">
    <property type="entry name" value="Tnp_DDE_dom"/>
</dbReference>
<feature type="domain" description="Transposase DDE" evidence="3">
    <location>
        <begin position="323"/>
        <end position="442"/>
    </location>
</feature>
<reference evidence="4 6" key="1">
    <citation type="submission" date="2016-10" db="EMBL/GenBank/DDBJ databases">
        <title>The whole genome sequencing and assembly of Bacillus simplex DSM 1321 strain.</title>
        <authorList>
            <person name="Park M.-K."/>
            <person name="Lee Y.-J."/>
            <person name="Yi H."/>
            <person name="Bahn Y.-S."/>
            <person name="Kim J.F."/>
            <person name="Lee D.-W."/>
        </authorList>
    </citation>
    <scope>NUCLEOTIDE SEQUENCE [LARGE SCALE GENOMIC DNA]</scope>
    <source>
        <strain evidence="4 6">DSM 1321</strain>
    </source>
</reference>
<dbReference type="AlphaFoldDB" id="A0A223EFW5"/>
<dbReference type="InterPro" id="IPR008490">
    <property type="entry name" value="Transposase_InsH_N"/>
</dbReference>
<dbReference type="EMBL" id="CP017704">
    <property type="protein sequence ID" value="ASS94148.1"/>
    <property type="molecule type" value="Genomic_DNA"/>
</dbReference>
<protein>
    <submittedName>
        <fullName evidence="4">Transposase</fullName>
    </submittedName>
</protein>
<dbReference type="Proteomes" id="UP000214618">
    <property type="component" value="Chromosome"/>
</dbReference>